<accession>A0A7S1AZ71</accession>
<sequence length="305" mass="33745">MLEESLGAGLEEAARVIEDRLEEKVQRMIDRIEAERESQRIADHEECRAMVSRLSADIDEVKQTYAHLFQNGCGMELPNTRTDEHAAINEVICWLQSELGPSLTKVDEVAERNCRSVQEVWKGVESLQCSLDGEVRVLMALHDEQMQRVSRLQRDFVTFFGKVSYELGNDSCLSPTGVLDAMAAVSDSPRTLEVKTVEPTLKDTDVSCSFLPSRALKPSERQLSAERLSISASSPRAAATLHDCAEPMLNSSINLVLRTTVGERSPGAVMRSSYSVTSVCQVQTDGVEVAIFSPHCFVCDGKFLT</sequence>
<dbReference type="AlphaFoldDB" id="A0A7S1AZ71"/>
<organism evidence="1">
    <name type="scientific">Noctiluca scintillans</name>
    <name type="common">Sea sparkle</name>
    <name type="synonym">Red tide dinoflagellate</name>
    <dbReference type="NCBI Taxonomy" id="2966"/>
    <lineage>
        <taxon>Eukaryota</taxon>
        <taxon>Sar</taxon>
        <taxon>Alveolata</taxon>
        <taxon>Dinophyceae</taxon>
        <taxon>Noctilucales</taxon>
        <taxon>Noctilucaceae</taxon>
        <taxon>Noctiluca</taxon>
    </lineage>
</organism>
<gene>
    <name evidence="1" type="ORF">NSCI0253_LOCUS44320</name>
</gene>
<protein>
    <submittedName>
        <fullName evidence="1">Uncharacterized protein</fullName>
    </submittedName>
</protein>
<reference evidence="1" key="1">
    <citation type="submission" date="2021-01" db="EMBL/GenBank/DDBJ databases">
        <authorList>
            <person name="Corre E."/>
            <person name="Pelletier E."/>
            <person name="Niang G."/>
            <person name="Scheremetjew M."/>
            <person name="Finn R."/>
            <person name="Kale V."/>
            <person name="Holt S."/>
            <person name="Cochrane G."/>
            <person name="Meng A."/>
            <person name="Brown T."/>
            <person name="Cohen L."/>
        </authorList>
    </citation>
    <scope>NUCLEOTIDE SEQUENCE</scope>
</reference>
<name>A0A7S1AZ71_NOCSC</name>
<proteinExistence type="predicted"/>
<evidence type="ECO:0000313" key="1">
    <source>
        <dbReference type="EMBL" id="CAD8869963.1"/>
    </source>
</evidence>
<dbReference type="EMBL" id="HBFQ01062570">
    <property type="protein sequence ID" value="CAD8869963.1"/>
    <property type="molecule type" value="Transcribed_RNA"/>
</dbReference>